<dbReference type="RefSeq" id="YP_001426718.1">
    <property type="nucleotide sequence ID" value="NC_008724.1"/>
</dbReference>
<accession>A7K8J7</accession>
<dbReference type="EMBL" id="EF101928">
    <property type="protein sequence ID" value="ABT16371.1"/>
    <property type="molecule type" value="Genomic_DNA"/>
</dbReference>
<sequence length="70" mass="7725">MLLGLVSQRNCPAVNDACDVVGHRREYPGNVLARRLLCIHVLVYNSKAIFVGNNMRGLGRSLTCASHGWM</sequence>
<gene>
    <name evidence="1" type="primary">z237R</name>
    <name evidence="1" type="ORF">ATCV1_z237R</name>
</gene>
<name>A7K8J7_9PHYC</name>
<keyword evidence="2" id="KW-1185">Reference proteome</keyword>
<protein>
    <submittedName>
        <fullName evidence="1">Uncharacterized protein z237R</fullName>
    </submittedName>
</protein>
<dbReference type="KEGG" id="vg:5470939"/>
<evidence type="ECO:0000313" key="2">
    <source>
        <dbReference type="Proteomes" id="UP000202420"/>
    </source>
</evidence>
<organism evidence="1 2">
    <name type="scientific">Chlorovirus heliozoae</name>
    <dbReference type="NCBI Taxonomy" id="322019"/>
    <lineage>
        <taxon>Viruses</taxon>
        <taxon>Varidnaviria</taxon>
        <taxon>Bamfordvirae</taxon>
        <taxon>Nucleocytoviricota</taxon>
        <taxon>Megaviricetes</taxon>
        <taxon>Algavirales</taxon>
        <taxon>Phycodnaviridae</taxon>
        <taxon>Chlorovirus</taxon>
    </lineage>
</organism>
<dbReference type="Proteomes" id="UP000202420">
    <property type="component" value="Segment"/>
</dbReference>
<reference evidence="1 2" key="1">
    <citation type="submission" date="2006-09" db="EMBL/GenBank/DDBJ databases">
        <title>Sequence and annotation of the 288-kb ATCV-1 virus that infects an endosymbiotic Chlorella strain of the heliozoon Acanthocystis turfacea.</title>
        <authorList>
            <person name="Fitzgerald L.A."/>
            <person name="Graves M.V."/>
            <person name="Li X."/>
            <person name="Pfitzner A.J.P."/>
            <person name="Hartigan J."/>
            <person name="Van Etten J.L."/>
        </authorList>
    </citation>
    <scope>NUCLEOTIDE SEQUENCE [LARGE SCALE GENOMIC DNA]</scope>
    <source>
        <strain evidence="1 2">ATCV-1</strain>
    </source>
</reference>
<proteinExistence type="predicted"/>
<evidence type="ECO:0000313" key="1">
    <source>
        <dbReference type="EMBL" id="ABT16371.1"/>
    </source>
</evidence>
<dbReference type="GeneID" id="5470939"/>